<comment type="caution">
    <text evidence="2">The sequence shown here is derived from an EMBL/GenBank/DDBJ whole genome shotgun (WGS) entry which is preliminary data.</text>
</comment>
<name>A0ABV4NXS0_9GAMM</name>
<organism evidence="2 3">
    <name type="scientific">Microbulbifer epialgicus</name>
    <dbReference type="NCBI Taxonomy" id="393907"/>
    <lineage>
        <taxon>Bacteria</taxon>
        <taxon>Pseudomonadati</taxon>
        <taxon>Pseudomonadota</taxon>
        <taxon>Gammaproteobacteria</taxon>
        <taxon>Cellvibrionales</taxon>
        <taxon>Microbulbiferaceae</taxon>
        <taxon>Microbulbifer</taxon>
    </lineage>
</organism>
<dbReference type="RefSeq" id="WP_371838409.1">
    <property type="nucleotide sequence ID" value="NZ_JBGMEK010000012.1"/>
</dbReference>
<gene>
    <name evidence="2" type="ORF">ACCI49_07865</name>
</gene>
<evidence type="ECO:0000313" key="3">
    <source>
        <dbReference type="Proteomes" id="UP001569428"/>
    </source>
</evidence>
<evidence type="ECO:0000313" key="2">
    <source>
        <dbReference type="EMBL" id="MFA0810837.1"/>
    </source>
</evidence>
<feature type="region of interest" description="Disordered" evidence="1">
    <location>
        <begin position="204"/>
        <end position="234"/>
    </location>
</feature>
<dbReference type="EMBL" id="JBGMEK010000012">
    <property type="protein sequence ID" value="MFA0810837.1"/>
    <property type="molecule type" value="Genomic_DNA"/>
</dbReference>
<dbReference type="Proteomes" id="UP001569428">
    <property type="component" value="Unassembled WGS sequence"/>
</dbReference>
<keyword evidence="3" id="KW-1185">Reference proteome</keyword>
<dbReference type="Pfam" id="PF05929">
    <property type="entry name" value="Phage_GPO"/>
    <property type="match status" value="1"/>
</dbReference>
<protein>
    <submittedName>
        <fullName evidence="2">GPO family capsid scaffolding protein</fullName>
    </submittedName>
</protein>
<proteinExistence type="predicted"/>
<feature type="region of interest" description="Disordered" evidence="1">
    <location>
        <begin position="254"/>
        <end position="277"/>
    </location>
</feature>
<sequence length="277" mass="31125">MPRKLSTDFVKVATSGPTIDGRNIDAKEIDQMAESYDPEEYTANIWYEHIRIFGNFGKVLEVKAEKDKKGRMCLFARLSPTDELMYLNSRGQKLFTSIEIQPNFADSGKAYLAGLAVTDNPASLGTSELQFSRVQKPDNYFTSAIEIPPLQLEDNQGLFGRLLNSLGRNSETMNPEQTQQGSVAMDDKQFSKLMDAINSRNEKIEELDKKFSAKPTDDKQKETDKSEEKETVSLEAYNELKSEVEDLKQKFNKAVNTEAKGTEVPEGTGGNKLERVL</sequence>
<accession>A0ABV4NXS0</accession>
<evidence type="ECO:0000256" key="1">
    <source>
        <dbReference type="SAM" id="MobiDB-lite"/>
    </source>
</evidence>
<reference evidence="2 3" key="1">
    <citation type="submission" date="2024-08" db="EMBL/GenBank/DDBJ databases">
        <authorList>
            <person name="Ishaq N."/>
        </authorList>
    </citation>
    <scope>NUCLEOTIDE SEQUENCE [LARGE SCALE GENOMIC DNA]</scope>
    <source>
        <strain evidence="2 3">DSM 18651</strain>
    </source>
</reference>
<dbReference type="InterPro" id="IPR009228">
    <property type="entry name" value="Capsid_scaffold_GpO"/>
</dbReference>